<gene>
    <name evidence="2" type="ORF">CYJ10_23415</name>
</gene>
<feature type="transmembrane region" description="Helical" evidence="1">
    <location>
        <begin position="205"/>
        <end position="229"/>
    </location>
</feature>
<dbReference type="Pfam" id="PF06912">
    <property type="entry name" value="DUF1275"/>
    <property type="match status" value="1"/>
</dbReference>
<evidence type="ECO:0000313" key="3">
    <source>
        <dbReference type="Proteomes" id="UP000234341"/>
    </source>
</evidence>
<dbReference type="PANTHER" id="PTHR37314">
    <property type="entry name" value="SLR0142 PROTEIN"/>
    <property type="match status" value="1"/>
</dbReference>
<organism evidence="2 3">
    <name type="scientific">Cupriavidus pauculus</name>
    <dbReference type="NCBI Taxonomy" id="82633"/>
    <lineage>
        <taxon>Bacteria</taxon>
        <taxon>Pseudomonadati</taxon>
        <taxon>Pseudomonadota</taxon>
        <taxon>Betaproteobacteria</taxon>
        <taxon>Burkholderiales</taxon>
        <taxon>Burkholderiaceae</taxon>
        <taxon>Cupriavidus</taxon>
    </lineage>
</organism>
<feature type="transmembrane region" description="Helical" evidence="1">
    <location>
        <begin position="235"/>
        <end position="257"/>
    </location>
</feature>
<feature type="transmembrane region" description="Helical" evidence="1">
    <location>
        <begin position="21"/>
        <end position="44"/>
    </location>
</feature>
<feature type="transmembrane region" description="Helical" evidence="1">
    <location>
        <begin position="127"/>
        <end position="147"/>
    </location>
</feature>
<dbReference type="InterPro" id="IPR010699">
    <property type="entry name" value="DUF1275"/>
</dbReference>
<keyword evidence="1" id="KW-0812">Transmembrane</keyword>
<sequence length="286" mass="31080">MPLGYLRSLTAHRRNPVSNRRLARVLCFVAGAANAGGFLAVHQYTSHMSGVVSSIADELVLHRYGMVLNGIGALASFIGGAACSAMLIHWARRARLRSEYAIPLLFEALLLLGFGLLGTHLDDMEWLFVPATVMLLCFMMGLQNALITKLSNAEIRTTHVTGMVTDIGIELGKLCYWNGLARTGMATGPRSGPQPVMADRQKLRLLAVLVGLFFLGGVVGAQAFSAIGYSATLPLAALLLVVAIMPVADDVLTRALLRAHRHHLVRRARRWGARRQFIGPPRPPRD</sequence>
<dbReference type="PANTHER" id="PTHR37314:SF4">
    <property type="entry name" value="UPF0700 TRANSMEMBRANE PROTEIN YOAK"/>
    <property type="match status" value="1"/>
</dbReference>
<dbReference type="EMBL" id="PJRP01000013">
    <property type="protein sequence ID" value="PLP98082.1"/>
    <property type="molecule type" value="Genomic_DNA"/>
</dbReference>
<dbReference type="AlphaFoldDB" id="A0A2N5C785"/>
<feature type="transmembrane region" description="Helical" evidence="1">
    <location>
        <begin position="64"/>
        <end position="88"/>
    </location>
</feature>
<reference evidence="2 3" key="1">
    <citation type="submission" date="2017-12" db="EMBL/GenBank/DDBJ databases">
        <title>Genome sequence of the active heterotrophic nitrifier-denitrifier, Cupriavidus pauculus UM1.</title>
        <authorList>
            <person name="Putonti C."/>
            <person name="Castignetti D."/>
        </authorList>
    </citation>
    <scope>NUCLEOTIDE SEQUENCE [LARGE SCALE GENOMIC DNA]</scope>
    <source>
        <strain evidence="2 3">UM1</strain>
    </source>
</reference>
<accession>A0A2N5C785</accession>
<proteinExistence type="predicted"/>
<dbReference type="Proteomes" id="UP000234341">
    <property type="component" value="Unassembled WGS sequence"/>
</dbReference>
<feature type="transmembrane region" description="Helical" evidence="1">
    <location>
        <begin position="100"/>
        <end position="121"/>
    </location>
</feature>
<keyword evidence="1" id="KW-0472">Membrane</keyword>
<evidence type="ECO:0000313" key="2">
    <source>
        <dbReference type="EMBL" id="PLP98082.1"/>
    </source>
</evidence>
<protein>
    <submittedName>
        <fullName evidence="2">DUF1275 domain-containing protein</fullName>
    </submittedName>
</protein>
<name>A0A2N5C785_9BURK</name>
<evidence type="ECO:0000256" key="1">
    <source>
        <dbReference type="SAM" id="Phobius"/>
    </source>
</evidence>
<dbReference type="OrthoDB" id="270162at2"/>
<comment type="caution">
    <text evidence="2">The sequence shown here is derived from an EMBL/GenBank/DDBJ whole genome shotgun (WGS) entry which is preliminary data.</text>
</comment>
<keyword evidence="1" id="KW-1133">Transmembrane helix</keyword>